<dbReference type="AlphaFoldDB" id="A0ABD3QBD7"/>
<feature type="transmembrane region" description="Helical" evidence="2">
    <location>
        <begin position="169"/>
        <end position="191"/>
    </location>
</feature>
<evidence type="ECO:0000259" key="3">
    <source>
        <dbReference type="PROSITE" id="PS50106"/>
    </source>
</evidence>
<feature type="region of interest" description="Disordered" evidence="1">
    <location>
        <begin position="200"/>
        <end position="236"/>
    </location>
</feature>
<evidence type="ECO:0000313" key="4">
    <source>
        <dbReference type="EMBL" id="KAL3797440.1"/>
    </source>
</evidence>
<feature type="region of interest" description="Disordered" evidence="1">
    <location>
        <begin position="402"/>
        <end position="428"/>
    </location>
</feature>
<dbReference type="Gene3D" id="2.30.42.10">
    <property type="match status" value="1"/>
</dbReference>
<dbReference type="EMBL" id="JALLAZ020000348">
    <property type="protein sequence ID" value="KAL3797440.1"/>
    <property type="molecule type" value="Genomic_DNA"/>
</dbReference>
<evidence type="ECO:0000256" key="1">
    <source>
        <dbReference type="SAM" id="MobiDB-lite"/>
    </source>
</evidence>
<proteinExistence type="predicted"/>
<protein>
    <recommendedName>
        <fullName evidence="3">PDZ domain-containing protein</fullName>
    </recommendedName>
</protein>
<keyword evidence="2" id="KW-1133">Transmembrane helix</keyword>
<organism evidence="4 5">
    <name type="scientific">Stephanodiscus triporus</name>
    <dbReference type="NCBI Taxonomy" id="2934178"/>
    <lineage>
        <taxon>Eukaryota</taxon>
        <taxon>Sar</taxon>
        <taxon>Stramenopiles</taxon>
        <taxon>Ochrophyta</taxon>
        <taxon>Bacillariophyta</taxon>
        <taxon>Coscinodiscophyceae</taxon>
        <taxon>Thalassiosirophycidae</taxon>
        <taxon>Stephanodiscales</taxon>
        <taxon>Stephanodiscaceae</taxon>
        <taxon>Stephanodiscus</taxon>
    </lineage>
</organism>
<dbReference type="Proteomes" id="UP001530315">
    <property type="component" value="Unassembled WGS sequence"/>
</dbReference>
<dbReference type="PANTHER" id="PTHR38909:SF1">
    <property type="entry name" value="G PROTEIN GAMMA DOMAIN-CONTAINING PROTEIN"/>
    <property type="match status" value="1"/>
</dbReference>
<keyword evidence="5" id="KW-1185">Reference proteome</keyword>
<evidence type="ECO:0000256" key="2">
    <source>
        <dbReference type="SAM" id="Phobius"/>
    </source>
</evidence>
<dbReference type="SMART" id="SM00228">
    <property type="entry name" value="PDZ"/>
    <property type="match status" value="3"/>
</dbReference>
<accession>A0ABD3QBD7</accession>
<feature type="region of interest" description="Disordered" evidence="1">
    <location>
        <begin position="346"/>
        <end position="372"/>
    </location>
</feature>
<name>A0ABD3QBD7_9STRA</name>
<feature type="domain" description="PDZ" evidence="3">
    <location>
        <begin position="442"/>
        <end position="501"/>
    </location>
</feature>
<gene>
    <name evidence="4" type="ORF">ACHAW5_004459</name>
</gene>
<dbReference type="SUPFAM" id="SSF50156">
    <property type="entry name" value="PDZ domain-like"/>
    <property type="match status" value="2"/>
</dbReference>
<keyword evidence="2" id="KW-0472">Membrane</keyword>
<feature type="region of interest" description="Disordered" evidence="1">
    <location>
        <begin position="516"/>
        <end position="538"/>
    </location>
</feature>
<dbReference type="InterPro" id="IPR001478">
    <property type="entry name" value="PDZ"/>
</dbReference>
<feature type="region of interest" description="Disordered" evidence="1">
    <location>
        <begin position="588"/>
        <end position="610"/>
    </location>
</feature>
<reference evidence="4 5" key="1">
    <citation type="submission" date="2024-10" db="EMBL/GenBank/DDBJ databases">
        <title>Updated reference genomes for cyclostephanoid diatoms.</title>
        <authorList>
            <person name="Roberts W.R."/>
            <person name="Alverson A.J."/>
        </authorList>
    </citation>
    <scope>NUCLEOTIDE SEQUENCE [LARGE SCALE GENOMIC DNA]</scope>
    <source>
        <strain evidence="4 5">AJA276-08</strain>
    </source>
</reference>
<dbReference type="InterPro" id="IPR036034">
    <property type="entry name" value="PDZ_sf"/>
</dbReference>
<sequence>MRGISDIRDKGAWREATAAHVERYFNGDDDANDGLGSGAYNVTVNILIYQDDRQRSRERRRLRGDGWSMRGTKGVDDGESYARIVYRQRSAYRTSDPTTYDEAYVAMDPFLSWEARDMYISSLRALSSDYDGVESVGVRFAPSPDAHASMADGTKGDDDGGGDMSRNTIYIIVGSACGGAILLAALALFAYRRGRNDKEYMSPVGNGPSSSMRRFDGDSESRDLGDDGVRADPGGPPATANVVLNVIIPPGKLGIVLETPPAGGCAYVCKIKDACPVKDEIRLEDRIIAVDNEDVQTMNAVKLSKMLSRRSGNATRTITILRVATAEPDAKAGGDFLADDPALLGALPSPRCTPPPTPNDYTADGSAAASTRNGTGQTIIDVVAPPGKLDFLADDPALLGALPSPRCTPPPTSNDYTADGSAAASTRNGTGQTIIDVVAPPGKLGVVLLDPEPHEPPGPAFVCKICTDSPLADKVKLGDKILAVDDWDVGKMSAEDVSKLLGSKKTNLRRNITLLRENSSDGGTKRESADAASPAAKPADNAVAIRAEIITLCAALQFPRSTEEMLSSYEGREYELLKNLRNMKKMRSNQNTAGGQKNDKGLVNPENSETTVRTGTRIDIMAPPGKLGIVVDSPRDGGLPYVSHIKEYCPIREEIRLGDKLVRINDEDVTKLKGFHISSESLCDWLYFLAVVCMC</sequence>
<comment type="caution">
    <text evidence="4">The sequence shown here is derived from an EMBL/GenBank/DDBJ whole genome shotgun (WGS) entry which is preliminary data.</text>
</comment>
<evidence type="ECO:0000313" key="5">
    <source>
        <dbReference type="Proteomes" id="UP001530315"/>
    </source>
</evidence>
<dbReference type="PROSITE" id="PS50106">
    <property type="entry name" value="PDZ"/>
    <property type="match status" value="1"/>
</dbReference>
<keyword evidence="2" id="KW-0812">Transmembrane</keyword>
<dbReference type="PANTHER" id="PTHR38909">
    <property type="entry name" value="G PROTEIN GAMMA DOMAIN-CONTAINING PROTEIN"/>
    <property type="match status" value="1"/>
</dbReference>
<feature type="compositionally biased region" description="Basic and acidic residues" evidence="1">
    <location>
        <begin position="213"/>
        <end position="230"/>
    </location>
</feature>